<name>A0A1E5GNV8_9ENTE</name>
<evidence type="ECO:0000313" key="3">
    <source>
        <dbReference type="Proteomes" id="UP000094068"/>
    </source>
</evidence>
<keyword evidence="3" id="KW-1185">Reference proteome</keyword>
<dbReference type="STRING" id="903984.BCR21_02600"/>
<keyword evidence="2" id="KW-0687">Ribonucleoprotein</keyword>
<proteinExistence type="predicted"/>
<dbReference type="SUPFAM" id="SSF55315">
    <property type="entry name" value="L30e-like"/>
    <property type="match status" value="1"/>
</dbReference>
<dbReference type="Proteomes" id="UP000094068">
    <property type="component" value="Unassembled WGS sequence"/>
</dbReference>
<dbReference type="NCBIfam" id="NF005585">
    <property type="entry name" value="PRK07283.1"/>
    <property type="match status" value="1"/>
</dbReference>
<protein>
    <submittedName>
        <fullName evidence="2">50S ribosomal protein L7</fullName>
    </submittedName>
</protein>
<dbReference type="InterPro" id="IPR004038">
    <property type="entry name" value="Ribosomal_eL8/eL30/eS12/Gad45"/>
</dbReference>
<dbReference type="Gene3D" id="3.30.1330.30">
    <property type="match status" value="1"/>
</dbReference>
<dbReference type="OrthoDB" id="9794863at2"/>
<dbReference type="Pfam" id="PF01248">
    <property type="entry name" value="Ribosomal_L7Ae"/>
    <property type="match status" value="1"/>
</dbReference>
<keyword evidence="2" id="KW-0689">Ribosomal protein</keyword>
<dbReference type="EMBL" id="MIJZ01000001">
    <property type="protein sequence ID" value="OEG13900.1"/>
    <property type="molecule type" value="Genomic_DNA"/>
</dbReference>
<dbReference type="InterPro" id="IPR029064">
    <property type="entry name" value="Ribosomal_eL30-like_sf"/>
</dbReference>
<evidence type="ECO:0000313" key="2">
    <source>
        <dbReference type="EMBL" id="OEG13900.1"/>
    </source>
</evidence>
<feature type="domain" description="Ribosomal protein eL8/eL30/eS12/Gadd45" evidence="1">
    <location>
        <begin position="5"/>
        <end position="84"/>
    </location>
</feature>
<gene>
    <name evidence="2" type="ORF">BCR21_02600</name>
</gene>
<organism evidence="2 3">
    <name type="scientific">Enterococcus ureasiticus</name>
    <dbReference type="NCBI Taxonomy" id="903984"/>
    <lineage>
        <taxon>Bacteria</taxon>
        <taxon>Bacillati</taxon>
        <taxon>Bacillota</taxon>
        <taxon>Bacilli</taxon>
        <taxon>Lactobacillales</taxon>
        <taxon>Enterococcaceae</taxon>
        <taxon>Enterococcus</taxon>
    </lineage>
</organism>
<dbReference type="RefSeq" id="WP_069644955.1">
    <property type="nucleotide sequence ID" value="NZ_MIJZ01000001.1"/>
</dbReference>
<dbReference type="GO" id="GO:0005840">
    <property type="term" value="C:ribosome"/>
    <property type="evidence" value="ECO:0007669"/>
    <property type="project" value="UniProtKB-KW"/>
</dbReference>
<dbReference type="AlphaFoldDB" id="A0A1E5GNV8"/>
<comment type="caution">
    <text evidence="2">The sequence shown here is derived from an EMBL/GenBank/DDBJ whole genome shotgun (WGS) entry which is preliminary data.</text>
</comment>
<sequence>MDKEKILNLLGLAMRAGKLVTGEELTIGDIRSNKAKFVFVASDASDNTRKKIKDKCSYYNVPCTQSFLHSELSHAIGRTRMVIGINDQGFATKFKELIKG</sequence>
<accession>A0A1E5GNV8</accession>
<reference evidence="3" key="1">
    <citation type="submission" date="2016-09" db="EMBL/GenBank/DDBJ databases">
        <authorList>
            <person name="Gulvik C.A."/>
        </authorList>
    </citation>
    <scope>NUCLEOTIDE SEQUENCE [LARGE SCALE GENOMIC DNA]</scope>
    <source>
        <strain evidence="3">DSM 23328</strain>
    </source>
</reference>
<evidence type="ECO:0000259" key="1">
    <source>
        <dbReference type="Pfam" id="PF01248"/>
    </source>
</evidence>